<feature type="compositionally biased region" description="Polar residues" evidence="3">
    <location>
        <begin position="115"/>
        <end position="127"/>
    </location>
</feature>
<evidence type="ECO:0000256" key="2">
    <source>
        <dbReference type="ARBA" id="ARBA00023242"/>
    </source>
</evidence>
<dbReference type="Pfam" id="PF00567">
    <property type="entry name" value="TUDOR"/>
    <property type="match status" value="1"/>
</dbReference>
<protein>
    <recommendedName>
        <fullName evidence="4">Tudor domain-containing protein</fullName>
    </recommendedName>
</protein>
<sequence>MDSQELEDYQYQLRQINLLLKEDPTNAEWLKLQQDLTELIELTQSLSKPSTKELTKTAEAPVWSVGDKCIAKWSGDGQLYEAVVQTVTPSLTVQFLGYGNVETVQPQALKPVAPNQISSPASATNGLSEPVNKSPKAPAPLATEPKKSDEKKRSAKAAKPSVARVQRERQNAWLDFAKKAGKKRKAPAINRKSIFTSPDTVEGKVGVVGSDKPMTKFQHRSKHVYLGEQ</sequence>
<keyword evidence="6" id="KW-1185">Reference proteome</keyword>
<evidence type="ECO:0000313" key="6">
    <source>
        <dbReference type="Proteomes" id="UP001151582"/>
    </source>
</evidence>
<name>A0A9W8B9Y3_9FUNG</name>
<gene>
    <name evidence="5" type="ORF">H4R34_001835</name>
</gene>
<dbReference type="PROSITE" id="PS50304">
    <property type="entry name" value="TUDOR"/>
    <property type="match status" value="1"/>
</dbReference>
<comment type="caution">
    <text evidence="5">The sequence shown here is derived from an EMBL/GenBank/DDBJ whole genome shotgun (WGS) entry which is preliminary data.</text>
</comment>
<evidence type="ECO:0000256" key="1">
    <source>
        <dbReference type="ARBA" id="ARBA00004123"/>
    </source>
</evidence>
<dbReference type="AlphaFoldDB" id="A0A9W8B9Y3"/>
<reference evidence="5" key="1">
    <citation type="submission" date="2022-07" db="EMBL/GenBank/DDBJ databases">
        <title>Phylogenomic reconstructions and comparative analyses of Kickxellomycotina fungi.</title>
        <authorList>
            <person name="Reynolds N.K."/>
            <person name="Stajich J.E."/>
            <person name="Barry K."/>
            <person name="Grigoriev I.V."/>
            <person name="Crous P."/>
            <person name="Smith M.E."/>
        </authorList>
    </citation>
    <scope>NUCLEOTIDE SEQUENCE</scope>
    <source>
        <strain evidence="5">RSA 567</strain>
    </source>
</reference>
<dbReference type="InterPro" id="IPR002999">
    <property type="entry name" value="Tudor"/>
</dbReference>
<evidence type="ECO:0000313" key="5">
    <source>
        <dbReference type="EMBL" id="KAJ1982075.1"/>
    </source>
</evidence>
<dbReference type="SMART" id="SM00333">
    <property type="entry name" value="TUDOR"/>
    <property type="match status" value="1"/>
</dbReference>
<evidence type="ECO:0000259" key="4">
    <source>
        <dbReference type="PROSITE" id="PS50304"/>
    </source>
</evidence>
<accession>A0A9W8B9Y3</accession>
<dbReference type="SUPFAM" id="SSF63748">
    <property type="entry name" value="Tudor/PWWP/MBT"/>
    <property type="match status" value="1"/>
</dbReference>
<feature type="region of interest" description="Disordered" evidence="3">
    <location>
        <begin position="115"/>
        <end position="167"/>
    </location>
</feature>
<proteinExistence type="predicted"/>
<evidence type="ECO:0000256" key="3">
    <source>
        <dbReference type="SAM" id="MobiDB-lite"/>
    </source>
</evidence>
<dbReference type="OrthoDB" id="79171at2759"/>
<dbReference type="PANTHER" id="PTHR46297">
    <property type="entry name" value="ZINC FINGER CCCH-TYPE WITH G PATCH DOMAIN-CONTAINING PROTEIN"/>
    <property type="match status" value="1"/>
</dbReference>
<comment type="subcellular location">
    <subcellularLocation>
        <location evidence="1">Nucleus</location>
    </subcellularLocation>
</comment>
<dbReference type="CDD" id="cd21182">
    <property type="entry name" value="Tudor_SMN_SPF30-like"/>
    <property type="match status" value="1"/>
</dbReference>
<dbReference type="Gene3D" id="2.30.30.140">
    <property type="match status" value="1"/>
</dbReference>
<keyword evidence="2" id="KW-0539">Nucleus</keyword>
<dbReference type="EMBL" id="JANBQB010000102">
    <property type="protein sequence ID" value="KAJ1982075.1"/>
    <property type="molecule type" value="Genomic_DNA"/>
</dbReference>
<feature type="domain" description="Tudor" evidence="4">
    <location>
        <begin position="62"/>
        <end position="119"/>
    </location>
</feature>
<organism evidence="5 6">
    <name type="scientific">Dimargaris verticillata</name>
    <dbReference type="NCBI Taxonomy" id="2761393"/>
    <lineage>
        <taxon>Eukaryota</taxon>
        <taxon>Fungi</taxon>
        <taxon>Fungi incertae sedis</taxon>
        <taxon>Zoopagomycota</taxon>
        <taxon>Kickxellomycotina</taxon>
        <taxon>Dimargaritomycetes</taxon>
        <taxon>Dimargaritales</taxon>
        <taxon>Dimargaritaceae</taxon>
        <taxon>Dimargaris</taxon>
    </lineage>
</organism>
<dbReference type="GO" id="GO:0005634">
    <property type="term" value="C:nucleus"/>
    <property type="evidence" value="ECO:0007669"/>
    <property type="project" value="UniProtKB-SubCell"/>
</dbReference>
<dbReference type="Proteomes" id="UP001151582">
    <property type="component" value="Unassembled WGS sequence"/>
</dbReference>